<gene>
    <name evidence="5" type="ORF">A2008_03195</name>
</gene>
<keyword evidence="2" id="KW-0472">Membrane</keyword>
<evidence type="ECO:0000256" key="1">
    <source>
        <dbReference type="ARBA" id="ARBA00004651"/>
    </source>
</evidence>
<dbReference type="InterPro" id="IPR006037">
    <property type="entry name" value="RCK_C"/>
</dbReference>
<dbReference type="InterPro" id="IPR036721">
    <property type="entry name" value="RCK_C_sf"/>
</dbReference>
<feature type="transmembrane region" description="Helical" evidence="2">
    <location>
        <begin position="7"/>
        <end position="28"/>
    </location>
</feature>
<dbReference type="GO" id="GO:0006813">
    <property type="term" value="P:potassium ion transport"/>
    <property type="evidence" value="ECO:0007669"/>
    <property type="project" value="InterPro"/>
</dbReference>
<dbReference type="SUPFAM" id="SSF81324">
    <property type="entry name" value="Voltage-gated potassium channels"/>
    <property type="match status" value="1"/>
</dbReference>
<sequence length="336" mass="37367">MEELRRKLVNAFILIVFIFVSGVMGYVWLEGWSFFDALYMTVITLASVGYGETHELSANGRLFTIFLIVIGMGAFVYAISMVTALIIEGELNGYLRRKKMKAKIDKLHSHYIICGVGSVGRHVIDELYKTNRAFVAIDKDIVQLDKIHCKESILFIQGDASEDDILIQAGIKRAAGLVCALPSDKDNLFIVITAKSLNPTIRIVTRAMEDDSIPKLRKAGADSIVSANAIGGMRMASEMIRPKVVSFLDKMLRSQDASLRVEELSLGRESTLIGKTLREANINDATGLLVIATNNDQSGEYRHNPKSNYVFKNDDVLIVIGNAEQVNECRKKFNVR</sequence>
<dbReference type="InterPro" id="IPR003148">
    <property type="entry name" value="RCK_N"/>
</dbReference>
<dbReference type="STRING" id="1817813.A2008_03195"/>
<proteinExistence type="predicted"/>
<feature type="transmembrane region" description="Helical" evidence="2">
    <location>
        <begin position="63"/>
        <end position="87"/>
    </location>
</feature>
<comment type="subcellular location">
    <subcellularLocation>
        <location evidence="1">Cell membrane</location>
        <topology evidence="1">Multi-pass membrane protein</topology>
    </subcellularLocation>
</comment>
<dbReference type="Gene3D" id="3.40.50.720">
    <property type="entry name" value="NAD(P)-binding Rossmann-like Domain"/>
    <property type="match status" value="1"/>
</dbReference>
<keyword evidence="2" id="KW-1133">Transmembrane helix</keyword>
<dbReference type="Proteomes" id="UP000178735">
    <property type="component" value="Unassembled WGS sequence"/>
</dbReference>
<dbReference type="InterPro" id="IPR013099">
    <property type="entry name" value="K_chnl_dom"/>
</dbReference>
<feature type="domain" description="RCK C-terminal" evidence="4">
    <location>
        <begin position="249"/>
        <end position="335"/>
    </location>
</feature>
<dbReference type="Pfam" id="PF02254">
    <property type="entry name" value="TrkA_N"/>
    <property type="match status" value="1"/>
</dbReference>
<evidence type="ECO:0000259" key="4">
    <source>
        <dbReference type="PROSITE" id="PS51202"/>
    </source>
</evidence>
<dbReference type="PANTHER" id="PTHR43833">
    <property type="entry name" value="POTASSIUM CHANNEL PROTEIN 2-RELATED-RELATED"/>
    <property type="match status" value="1"/>
</dbReference>
<evidence type="ECO:0000313" key="5">
    <source>
        <dbReference type="EMBL" id="OGM02493.1"/>
    </source>
</evidence>
<protein>
    <recommendedName>
        <fullName evidence="7">Potassium channel protein</fullName>
    </recommendedName>
</protein>
<feature type="domain" description="RCK N-terminal" evidence="3">
    <location>
        <begin position="108"/>
        <end position="226"/>
    </location>
</feature>
<dbReference type="SUPFAM" id="SSF51735">
    <property type="entry name" value="NAD(P)-binding Rossmann-fold domains"/>
    <property type="match status" value="1"/>
</dbReference>
<evidence type="ECO:0000256" key="2">
    <source>
        <dbReference type="SAM" id="Phobius"/>
    </source>
</evidence>
<dbReference type="InterPro" id="IPR050721">
    <property type="entry name" value="Trk_Ktr_HKT_K-transport"/>
</dbReference>
<evidence type="ECO:0000259" key="3">
    <source>
        <dbReference type="PROSITE" id="PS51201"/>
    </source>
</evidence>
<comment type="caution">
    <text evidence="5">The sequence shown here is derived from an EMBL/GenBank/DDBJ whole genome shotgun (WGS) entry which is preliminary data.</text>
</comment>
<dbReference type="PANTHER" id="PTHR43833:SF9">
    <property type="entry name" value="POTASSIUM CHANNEL PROTEIN YUGO-RELATED"/>
    <property type="match status" value="1"/>
</dbReference>
<dbReference type="Gene3D" id="1.10.287.70">
    <property type="match status" value="1"/>
</dbReference>
<dbReference type="Pfam" id="PF02080">
    <property type="entry name" value="TrkA_C"/>
    <property type="match status" value="1"/>
</dbReference>
<accession>A0A1F7WI64</accession>
<keyword evidence="2" id="KW-0812">Transmembrane</keyword>
<dbReference type="GO" id="GO:0005886">
    <property type="term" value="C:plasma membrane"/>
    <property type="evidence" value="ECO:0007669"/>
    <property type="project" value="UniProtKB-SubCell"/>
</dbReference>
<dbReference type="Gene3D" id="3.30.70.1450">
    <property type="entry name" value="Regulator of K+ conductance, C-terminal domain"/>
    <property type="match status" value="1"/>
</dbReference>
<dbReference type="Pfam" id="PF07885">
    <property type="entry name" value="Ion_trans_2"/>
    <property type="match status" value="1"/>
</dbReference>
<dbReference type="AlphaFoldDB" id="A0A1F7WI64"/>
<dbReference type="SUPFAM" id="SSF116726">
    <property type="entry name" value="TrkA C-terminal domain-like"/>
    <property type="match status" value="1"/>
</dbReference>
<dbReference type="PROSITE" id="PS51202">
    <property type="entry name" value="RCK_C"/>
    <property type="match status" value="1"/>
</dbReference>
<evidence type="ECO:0000313" key="6">
    <source>
        <dbReference type="Proteomes" id="UP000178735"/>
    </source>
</evidence>
<dbReference type="PROSITE" id="PS51201">
    <property type="entry name" value="RCK_N"/>
    <property type="match status" value="1"/>
</dbReference>
<organism evidence="5 6">
    <name type="scientific">Candidatus Wallbacteria bacterium GWC2_49_35</name>
    <dbReference type="NCBI Taxonomy" id="1817813"/>
    <lineage>
        <taxon>Bacteria</taxon>
        <taxon>Candidatus Walliibacteriota</taxon>
    </lineage>
</organism>
<name>A0A1F7WI64_9BACT</name>
<dbReference type="EMBL" id="MGFH01000207">
    <property type="protein sequence ID" value="OGM02493.1"/>
    <property type="molecule type" value="Genomic_DNA"/>
</dbReference>
<evidence type="ECO:0008006" key="7">
    <source>
        <dbReference type="Google" id="ProtNLM"/>
    </source>
</evidence>
<dbReference type="InterPro" id="IPR036291">
    <property type="entry name" value="NAD(P)-bd_dom_sf"/>
</dbReference>
<dbReference type="GO" id="GO:0008324">
    <property type="term" value="F:monoatomic cation transmembrane transporter activity"/>
    <property type="evidence" value="ECO:0007669"/>
    <property type="project" value="InterPro"/>
</dbReference>
<reference evidence="5 6" key="1">
    <citation type="journal article" date="2016" name="Nat. Commun.">
        <title>Thousands of microbial genomes shed light on interconnected biogeochemical processes in an aquifer system.</title>
        <authorList>
            <person name="Anantharaman K."/>
            <person name="Brown C.T."/>
            <person name="Hug L.A."/>
            <person name="Sharon I."/>
            <person name="Castelle C.J."/>
            <person name="Probst A.J."/>
            <person name="Thomas B.C."/>
            <person name="Singh A."/>
            <person name="Wilkins M.J."/>
            <person name="Karaoz U."/>
            <person name="Brodie E.L."/>
            <person name="Williams K.H."/>
            <person name="Hubbard S.S."/>
            <person name="Banfield J.F."/>
        </authorList>
    </citation>
    <scope>NUCLEOTIDE SEQUENCE [LARGE SCALE GENOMIC DNA]</scope>
</reference>